<evidence type="ECO:0000313" key="2">
    <source>
        <dbReference type="EMBL" id="MBM7472208.1"/>
    </source>
</evidence>
<proteinExistence type="predicted"/>
<dbReference type="Proteomes" id="UP000776164">
    <property type="component" value="Unassembled WGS sequence"/>
</dbReference>
<accession>A0ABS2L532</accession>
<evidence type="ECO:0000313" key="3">
    <source>
        <dbReference type="Proteomes" id="UP000776164"/>
    </source>
</evidence>
<gene>
    <name evidence="2" type="ORF">JOE66_001842</name>
</gene>
<evidence type="ECO:0000256" key="1">
    <source>
        <dbReference type="SAM" id="MobiDB-lite"/>
    </source>
</evidence>
<protein>
    <recommendedName>
        <fullName evidence="4">DUF1508 domain-containing protein</fullName>
    </recommendedName>
</protein>
<name>A0ABS2L532_9MICO</name>
<feature type="region of interest" description="Disordered" evidence="1">
    <location>
        <begin position="166"/>
        <end position="193"/>
    </location>
</feature>
<dbReference type="EMBL" id="JAFBBU010000001">
    <property type="protein sequence ID" value="MBM7472208.1"/>
    <property type="molecule type" value="Genomic_DNA"/>
</dbReference>
<dbReference type="RefSeq" id="WP_205108763.1">
    <property type="nucleotide sequence ID" value="NZ_BAAAHT010000013.1"/>
</dbReference>
<feature type="region of interest" description="Disordered" evidence="1">
    <location>
        <begin position="39"/>
        <end position="69"/>
    </location>
</feature>
<evidence type="ECO:0008006" key="4">
    <source>
        <dbReference type="Google" id="ProtNLM"/>
    </source>
</evidence>
<feature type="compositionally biased region" description="Low complexity" evidence="1">
    <location>
        <begin position="57"/>
        <end position="69"/>
    </location>
</feature>
<feature type="compositionally biased region" description="Polar residues" evidence="1">
    <location>
        <begin position="175"/>
        <end position="193"/>
    </location>
</feature>
<sequence length="193" mass="20685">MSASPCIVFSAFRTNSEPMIRAWSAFRQQVKVGEKTTATNTAAQNTAEPTRAQLTLSEPPATRTPSTAAPSQSGIWRLLASNNREVARSSYLYTSFVAARGHVLYLQQSVDDMQITIVNGPTAGTHGWFASIDSSAVMTCARWYGASASSLEAAVTTLAALRSATVTDDPRRTATPGQRNRPLTSTPSRSAAW</sequence>
<organism evidence="2 3">
    <name type="scientific">Subtercola frigoramans</name>
    <dbReference type="NCBI Taxonomy" id="120298"/>
    <lineage>
        <taxon>Bacteria</taxon>
        <taxon>Bacillati</taxon>
        <taxon>Actinomycetota</taxon>
        <taxon>Actinomycetes</taxon>
        <taxon>Micrococcales</taxon>
        <taxon>Microbacteriaceae</taxon>
        <taxon>Subtercola</taxon>
    </lineage>
</organism>
<keyword evidence="3" id="KW-1185">Reference proteome</keyword>
<comment type="caution">
    <text evidence="2">The sequence shown here is derived from an EMBL/GenBank/DDBJ whole genome shotgun (WGS) entry which is preliminary data.</text>
</comment>
<reference evidence="2 3" key="1">
    <citation type="submission" date="2021-01" db="EMBL/GenBank/DDBJ databases">
        <title>Sequencing the genomes of 1000 actinobacteria strains.</title>
        <authorList>
            <person name="Klenk H.-P."/>
        </authorList>
    </citation>
    <scope>NUCLEOTIDE SEQUENCE [LARGE SCALE GENOMIC DNA]</scope>
    <source>
        <strain evidence="2 3">DSM 13057</strain>
    </source>
</reference>